<sequence length="363" mass="39561">MTRLFDPRALAIGMALLLSACAGSHVREQAPAAVVSGQSTVATQVTGDEAADASTQAVVDVAAVAASTSDSSSAEEITAKAVDETASTPPAQQSEQAPTLTAAEDDFNALYGNPEYDPVADSTLPPGVVMPSSYDPWEPFNRRVHDLNNFIDRYFAAPLARLYVKAIPRPMRLGVSNFFNNLGQPVGAVNALLQGRPKDAGFSLLRFSVNSTLGVGGLFDVASRMKVPYRDEDFGQTLAVWGWRTSRYVELPIFGPRTVRDIFGMLGDAPLSPLPHIGQEKAQTALRTLQLADIRSRLFSVDRMREGAADDYALYRDAWLQRRNYQIMSGIRDKQEQDSSLPDYLDEEIENPDVPIDAIPIQP</sequence>
<dbReference type="Proteomes" id="UP000241788">
    <property type="component" value="Unassembled WGS sequence"/>
</dbReference>
<dbReference type="GO" id="GO:0016020">
    <property type="term" value="C:membrane"/>
    <property type="evidence" value="ECO:0007669"/>
    <property type="project" value="InterPro"/>
</dbReference>
<dbReference type="PRINTS" id="PR01805">
    <property type="entry name" value="VACJLIPOPROT"/>
</dbReference>
<dbReference type="STRING" id="1604334.SAMN05421546_0950"/>
<gene>
    <name evidence="4" type="ORF">SAMN05421546_0950</name>
</gene>
<comment type="similarity">
    <text evidence="1">Belongs to the MlaA family.</text>
</comment>
<keyword evidence="4" id="KW-0449">Lipoprotein</keyword>
<protein>
    <submittedName>
        <fullName evidence="4">Phospholipid-binding lipoprotein MlaA</fullName>
    </submittedName>
</protein>
<dbReference type="PROSITE" id="PS51257">
    <property type="entry name" value="PROKAR_LIPOPROTEIN"/>
    <property type="match status" value="1"/>
</dbReference>
<evidence type="ECO:0000256" key="1">
    <source>
        <dbReference type="ARBA" id="ARBA00010634"/>
    </source>
</evidence>
<feature type="chain" id="PRO_5012184665" evidence="3">
    <location>
        <begin position="23"/>
        <end position="363"/>
    </location>
</feature>
<keyword evidence="5" id="KW-1185">Reference proteome</keyword>
<evidence type="ECO:0000256" key="3">
    <source>
        <dbReference type="SAM" id="SignalP"/>
    </source>
</evidence>
<dbReference type="PANTHER" id="PTHR30035:SF3">
    <property type="entry name" value="INTERMEMBRANE PHOSPHOLIPID TRANSPORT SYSTEM LIPOPROTEIN MLAA"/>
    <property type="match status" value="1"/>
</dbReference>
<dbReference type="Pfam" id="PF04333">
    <property type="entry name" value="MlaA"/>
    <property type="match status" value="1"/>
</dbReference>
<evidence type="ECO:0000256" key="2">
    <source>
        <dbReference type="ARBA" id="ARBA00022729"/>
    </source>
</evidence>
<accession>A0A1N6RBH2</accession>
<evidence type="ECO:0000313" key="5">
    <source>
        <dbReference type="Proteomes" id="UP000241788"/>
    </source>
</evidence>
<dbReference type="AlphaFoldDB" id="A0A1N6RBH2"/>
<feature type="signal peptide" evidence="3">
    <location>
        <begin position="1"/>
        <end position="22"/>
    </location>
</feature>
<name>A0A1N6RBH2_9GAMM</name>
<dbReference type="GO" id="GO:0120010">
    <property type="term" value="P:intermembrane phospholipid transfer"/>
    <property type="evidence" value="ECO:0007669"/>
    <property type="project" value="TreeGrafter"/>
</dbReference>
<dbReference type="EMBL" id="FTLW01000002">
    <property type="protein sequence ID" value="SIQ26167.1"/>
    <property type="molecule type" value="Genomic_DNA"/>
</dbReference>
<dbReference type="PANTHER" id="PTHR30035">
    <property type="entry name" value="LIPOPROTEIN VACJ-RELATED"/>
    <property type="match status" value="1"/>
</dbReference>
<proteinExistence type="inferred from homology"/>
<keyword evidence="2 3" id="KW-0732">Signal</keyword>
<organism evidence="4 5">
    <name type="scientific">Solilutibacter tolerans</name>
    <dbReference type="NCBI Taxonomy" id="1604334"/>
    <lineage>
        <taxon>Bacteria</taxon>
        <taxon>Pseudomonadati</taxon>
        <taxon>Pseudomonadota</taxon>
        <taxon>Gammaproteobacteria</taxon>
        <taxon>Lysobacterales</taxon>
        <taxon>Lysobacteraceae</taxon>
        <taxon>Solilutibacter</taxon>
    </lineage>
</organism>
<evidence type="ECO:0000313" key="4">
    <source>
        <dbReference type="EMBL" id="SIQ26167.1"/>
    </source>
</evidence>
<dbReference type="InterPro" id="IPR007428">
    <property type="entry name" value="MlaA"/>
</dbReference>
<reference evidence="5" key="1">
    <citation type="submission" date="2017-01" db="EMBL/GenBank/DDBJ databases">
        <authorList>
            <person name="Varghese N."/>
            <person name="Submissions S."/>
        </authorList>
    </citation>
    <scope>NUCLEOTIDE SEQUENCE [LARGE SCALE GENOMIC DNA]</scope>
    <source>
        <strain evidence="5">UM1</strain>
    </source>
</reference>